<feature type="non-terminal residue" evidence="2">
    <location>
        <position position="1"/>
    </location>
</feature>
<dbReference type="SUPFAM" id="SSF63882">
    <property type="entry name" value="MoeA N-terminal region -like"/>
    <property type="match status" value="1"/>
</dbReference>
<dbReference type="InterPro" id="IPR036135">
    <property type="entry name" value="MoeA_linker/N_sf"/>
</dbReference>
<evidence type="ECO:0000259" key="1">
    <source>
        <dbReference type="Pfam" id="PF03453"/>
    </source>
</evidence>
<accession>A0A383F077</accession>
<dbReference type="GO" id="GO:0006777">
    <property type="term" value="P:Mo-molybdopterin cofactor biosynthetic process"/>
    <property type="evidence" value="ECO:0007669"/>
    <property type="project" value="TreeGrafter"/>
</dbReference>
<dbReference type="PANTHER" id="PTHR10192:SF5">
    <property type="entry name" value="GEPHYRIN"/>
    <property type="match status" value="1"/>
</dbReference>
<dbReference type="Pfam" id="PF03453">
    <property type="entry name" value="MoeA_N"/>
    <property type="match status" value="1"/>
</dbReference>
<dbReference type="AlphaFoldDB" id="A0A383F077"/>
<protein>
    <recommendedName>
        <fullName evidence="1">MoeA N-terminal and linker domain-containing protein</fullName>
    </recommendedName>
</protein>
<dbReference type="GO" id="GO:0005829">
    <property type="term" value="C:cytosol"/>
    <property type="evidence" value="ECO:0007669"/>
    <property type="project" value="TreeGrafter"/>
</dbReference>
<dbReference type="Gene3D" id="3.90.105.10">
    <property type="entry name" value="Molybdopterin biosynthesis moea protein, domain 2"/>
    <property type="match status" value="1"/>
</dbReference>
<dbReference type="InterPro" id="IPR038987">
    <property type="entry name" value="MoeA-like"/>
</dbReference>
<dbReference type="InterPro" id="IPR005110">
    <property type="entry name" value="MoeA_linker/N"/>
</dbReference>
<dbReference type="PANTHER" id="PTHR10192">
    <property type="entry name" value="MOLYBDOPTERIN BIOSYNTHESIS PROTEIN"/>
    <property type="match status" value="1"/>
</dbReference>
<sequence>MNTQEVNSSSAMFNDSLMSADDALSFLLNSASVSNKTETISLDNSLGRILASDIHSTINVPGFDNSAMDGYTIALNDTQVSQTNLSFEIVDRITAGSTGN</sequence>
<reference evidence="2" key="1">
    <citation type="submission" date="2018-05" db="EMBL/GenBank/DDBJ databases">
        <authorList>
            <person name="Lanie J.A."/>
            <person name="Ng W.-L."/>
            <person name="Kazmierczak K.M."/>
            <person name="Andrzejewski T.M."/>
            <person name="Davidsen T.M."/>
            <person name="Wayne K.J."/>
            <person name="Tettelin H."/>
            <person name="Glass J.I."/>
            <person name="Rusch D."/>
            <person name="Podicherti R."/>
            <person name="Tsui H.-C.T."/>
            <person name="Winkler M.E."/>
        </authorList>
    </citation>
    <scope>NUCLEOTIDE SEQUENCE</scope>
</reference>
<evidence type="ECO:0000313" key="2">
    <source>
        <dbReference type="EMBL" id="SVE62329.1"/>
    </source>
</evidence>
<dbReference type="EMBL" id="UINC01230269">
    <property type="protein sequence ID" value="SVE62329.1"/>
    <property type="molecule type" value="Genomic_DNA"/>
</dbReference>
<dbReference type="GO" id="GO:0061599">
    <property type="term" value="F:molybdopterin molybdotransferase activity"/>
    <property type="evidence" value="ECO:0007669"/>
    <property type="project" value="TreeGrafter"/>
</dbReference>
<gene>
    <name evidence="2" type="ORF">METZ01_LOCUS515183</name>
</gene>
<dbReference type="Gene3D" id="2.170.190.11">
    <property type="entry name" value="Molybdopterin biosynthesis moea protein, domain 3"/>
    <property type="match status" value="1"/>
</dbReference>
<feature type="domain" description="MoeA N-terminal and linker" evidence="1">
    <location>
        <begin position="18"/>
        <end position="85"/>
    </location>
</feature>
<organism evidence="2">
    <name type="scientific">marine metagenome</name>
    <dbReference type="NCBI Taxonomy" id="408172"/>
    <lineage>
        <taxon>unclassified sequences</taxon>
        <taxon>metagenomes</taxon>
        <taxon>ecological metagenomes</taxon>
    </lineage>
</organism>
<feature type="non-terminal residue" evidence="2">
    <location>
        <position position="100"/>
    </location>
</feature>
<name>A0A383F077_9ZZZZ</name>
<proteinExistence type="predicted"/>